<dbReference type="InterPro" id="IPR041682">
    <property type="entry name" value="AAA_14"/>
</dbReference>
<evidence type="ECO:0000259" key="2">
    <source>
        <dbReference type="Pfam" id="PF13635"/>
    </source>
</evidence>
<dbReference type="RefSeq" id="WP_178367415.1">
    <property type="nucleotide sequence ID" value="NZ_JACADJ010000053.1"/>
</dbReference>
<dbReference type="InterPro" id="IPR025420">
    <property type="entry name" value="DUF4143"/>
</dbReference>
<dbReference type="AlphaFoldDB" id="A0A850T8W4"/>
<dbReference type="PANTHER" id="PTHR43566">
    <property type="entry name" value="CONSERVED PROTEIN"/>
    <property type="match status" value="1"/>
</dbReference>
<dbReference type="EMBL" id="JACADJ010000053">
    <property type="protein sequence ID" value="NWH05962.1"/>
    <property type="molecule type" value="Genomic_DNA"/>
</dbReference>
<dbReference type="PANTHER" id="PTHR43566:SF2">
    <property type="entry name" value="DUF4143 DOMAIN-CONTAINING PROTEIN"/>
    <property type="match status" value="1"/>
</dbReference>
<organism evidence="3 4">
    <name type="scientific">Desulfobacter latus</name>
    <dbReference type="NCBI Taxonomy" id="2292"/>
    <lineage>
        <taxon>Bacteria</taxon>
        <taxon>Pseudomonadati</taxon>
        <taxon>Thermodesulfobacteriota</taxon>
        <taxon>Desulfobacteria</taxon>
        <taxon>Desulfobacterales</taxon>
        <taxon>Desulfobacteraceae</taxon>
        <taxon>Desulfobacter</taxon>
    </lineage>
</organism>
<dbReference type="Gene3D" id="3.40.50.300">
    <property type="entry name" value="P-loop containing nucleotide triphosphate hydrolases"/>
    <property type="match status" value="1"/>
</dbReference>
<dbReference type="Proteomes" id="UP000553343">
    <property type="component" value="Unassembled WGS sequence"/>
</dbReference>
<evidence type="ECO:0000313" key="4">
    <source>
        <dbReference type="Proteomes" id="UP000553343"/>
    </source>
</evidence>
<feature type="domain" description="DUF4143" evidence="2">
    <location>
        <begin position="195"/>
        <end position="354"/>
    </location>
</feature>
<dbReference type="SUPFAM" id="SSF52540">
    <property type="entry name" value="P-loop containing nucleoside triphosphate hydrolases"/>
    <property type="match status" value="1"/>
</dbReference>
<keyword evidence="4" id="KW-1185">Reference proteome</keyword>
<dbReference type="Pfam" id="PF13173">
    <property type="entry name" value="AAA_14"/>
    <property type="match status" value="1"/>
</dbReference>
<reference evidence="3 4" key="1">
    <citation type="submission" date="2020-06" db="EMBL/GenBank/DDBJ databases">
        <title>High-quality draft genome of sulfate reducer Desulfobacter latus type strain AcrS2 isolated from marine sediment.</title>
        <authorList>
            <person name="Hoppe M."/>
            <person name="Larsen C.K."/>
            <person name="Marshall I.P.G."/>
            <person name="Schramm A."/>
            <person name="Marietou A.G."/>
        </authorList>
    </citation>
    <scope>NUCLEOTIDE SEQUENCE [LARGE SCALE GENOMIC DNA]</scope>
    <source>
        <strain evidence="3 4">AcRS2</strain>
    </source>
</reference>
<gene>
    <name evidence="3" type="ORF">HXW94_13355</name>
</gene>
<dbReference type="InterPro" id="IPR027417">
    <property type="entry name" value="P-loop_NTPase"/>
</dbReference>
<feature type="domain" description="AAA" evidence="1">
    <location>
        <begin position="19"/>
        <end position="135"/>
    </location>
</feature>
<dbReference type="Pfam" id="PF13635">
    <property type="entry name" value="DUF4143"/>
    <property type="match status" value="1"/>
</dbReference>
<protein>
    <submittedName>
        <fullName evidence="3">ATP-binding protein</fullName>
    </submittedName>
</protein>
<evidence type="ECO:0000313" key="3">
    <source>
        <dbReference type="EMBL" id="NWH05962.1"/>
    </source>
</evidence>
<comment type="caution">
    <text evidence="3">The sequence shown here is derived from an EMBL/GenBank/DDBJ whole genome shotgun (WGS) entry which is preliminary data.</text>
</comment>
<sequence length="402" mass="45957">MYIKRHLENVVNKMGLVFPVILVTGPRQVGKTTLLRKIAAENRAYVTLDNPLIRDLAKTDPELFLQRYQPPVLIDEIQYAPELLPYIKMLVDENKQKGDFWLTGSQMFHMMKNVSESLAGRAGVIYMLGLSTSEIFGTDNQPYTTAYERLSGRKRSVKNVNDVFERIFKGSMPALYEIEQNIEQYYASYVNTYLQRDIRDLTQVADELVFMRFMQACAARTGQMVNFSELAKDVGISSPTARQWLSILVSSGVIALLDPYFNNALKRIVKAPNMYFLDTGLCAYLTRWTSPQTLEVSAMAGPFFESYVISEIIKSYYNDGRRPPIYYYRDSDKKEIDLIIEQDRILHPVEIKKSGTPKKNAIRHFSVLEKTGLALGQGNVICLCRDLIPIDRKNHFVPVGLI</sequence>
<keyword evidence="3" id="KW-0547">Nucleotide-binding</keyword>
<keyword evidence="3" id="KW-0067">ATP-binding</keyword>
<evidence type="ECO:0000259" key="1">
    <source>
        <dbReference type="Pfam" id="PF13173"/>
    </source>
</evidence>
<name>A0A850T8W4_9BACT</name>
<accession>A0A850T8W4</accession>
<proteinExistence type="predicted"/>
<dbReference type="GO" id="GO:0005524">
    <property type="term" value="F:ATP binding"/>
    <property type="evidence" value="ECO:0007669"/>
    <property type="project" value="UniProtKB-KW"/>
</dbReference>